<dbReference type="Pfam" id="PF03226">
    <property type="entry name" value="Yippee-Mis18"/>
    <property type="match status" value="1"/>
</dbReference>
<dbReference type="PROSITE" id="PS51793">
    <property type="entry name" value="MIS18"/>
    <property type="match status" value="1"/>
</dbReference>
<evidence type="ECO:0000256" key="2">
    <source>
        <dbReference type="ARBA" id="ARBA00004584"/>
    </source>
</evidence>
<dbReference type="GO" id="GO:0007059">
    <property type="term" value="P:chromosome segregation"/>
    <property type="evidence" value="ECO:0000318"/>
    <property type="project" value="GO_Central"/>
</dbReference>
<dbReference type="GO" id="GO:0000785">
    <property type="term" value="C:chromatin"/>
    <property type="evidence" value="ECO:0000318"/>
    <property type="project" value="GO_Central"/>
</dbReference>
<name>B6K0J9_SCHJY</name>
<dbReference type="eggNOG" id="ENOG502S9R8">
    <property type="taxonomic scope" value="Eukaryota"/>
</dbReference>
<dbReference type="AlphaFoldDB" id="B6K0J9"/>
<sequence length="195" mass="22829">MKTSKLEEEENIQEQKLVEPVPVVFQCLNCLQIVGDSNSWVISKEELNTVTLRDVPVDRVRVSKRLETTKDGLCVYSKIYCLKCNFELGMVFRATSKALDELRDMYTFRIDKIESYELGQKSFDTLGNTRFDIDIQMKEDILKLKSFCLSLSERWQLHDESLQAIWTILNNDKEKNPITENNVRHRTKKVKTQNT</sequence>
<evidence type="ECO:0000256" key="4">
    <source>
        <dbReference type="ARBA" id="ARBA00022618"/>
    </source>
</evidence>
<dbReference type="GO" id="GO:0008270">
    <property type="term" value="F:zinc ion binding"/>
    <property type="evidence" value="ECO:0007669"/>
    <property type="project" value="EnsemblFungi"/>
</dbReference>
<dbReference type="GO" id="GO:0000776">
    <property type="term" value="C:kinetochore"/>
    <property type="evidence" value="ECO:0007669"/>
    <property type="project" value="EnsemblFungi"/>
</dbReference>
<dbReference type="GeneID" id="7051183"/>
<evidence type="ECO:0000259" key="11">
    <source>
        <dbReference type="PROSITE" id="PS51793"/>
    </source>
</evidence>
<evidence type="ECO:0000313" key="13">
    <source>
        <dbReference type="JaponicusDB" id="SJAG_05273"/>
    </source>
</evidence>
<accession>B6K0J9</accession>
<keyword evidence="9" id="KW-0131">Cell cycle</keyword>
<keyword evidence="10" id="KW-0137">Centromere</keyword>
<dbReference type="VEuPathDB" id="FungiDB:SJAG_05273"/>
<feature type="domain" description="Mis18" evidence="11">
    <location>
        <begin position="22"/>
        <end position="118"/>
    </location>
</feature>
<dbReference type="PANTHER" id="PTHR16431:SF1">
    <property type="entry name" value="NEUROGENIC PROTEIN MASTERMIND"/>
    <property type="match status" value="1"/>
</dbReference>
<dbReference type="EMBL" id="KE651166">
    <property type="protein sequence ID" value="EEB07470.2"/>
    <property type="molecule type" value="Genomic_DNA"/>
</dbReference>
<reference evidence="12 14" key="1">
    <citation type="journal article" date="2011" name="Science">
        <title>Comparative functional genomics of the fission yeasts.</title>
        <authorList>
            <person name="Rhind N."/>
            <person name="Chen Z."/>
            <person name="Yassour M."/>
            <person name="Thompson D.A."/>
            <person name="Haas B.J."/>
            <person name="Habib N."/>
            <person name="Wapinski I."/>
            <person name="Roy S."/>
            <person name="Lin M.F."/>
            <person name="Heiman D.I."/>
            <person name="Young S.K."/>
            <person name="Furuya K."/>
            <person name="Guo Y."/>
            <person name="Pidoux A."/>
            <person name="Chen H.M."/>
            <person name="Robbertse B."/>
            <person name="Goldberg J.M."/>
            <person name="Aoki K."/>
            <person name="Bayne E.H."/>
            <person name="Berlin A.M."/>
            <person name="Desjardins C.A."/>
            <person name="Dobbs E."/>
            <person name="Dukaj L."/>
            <person name="Fan L."/>
            <person name="FitzGerald M.G."/>
            <person name="French C."/>
            <person name="Gujja S."/>
            <person name="Hansen K."/>
            <person name="Keifenheim D."/>
            <person name="Levin J.Z."/>
            <person name="Mosher R.A."/>
            <person name="Mueller C.A."/>
            <person name="Pfiffner J."/>
            <person name="Priest M."/>
            <person name="Russ C."/>
            <person name="Smialowska A."/>
            <person name="Swoboda P."/>
            <person name="Sykes S.M."/>
            <person name="Vaughn M."/>
            <person name="Vengrova S."/>
            <person name="Yoder R."/>
            <person name="Zeng Q."/>
            <person name="Allshire R."/>
            <person name="Baulcombe D."/>
            <person name="Birren B.W."/>
            <person name="Brown W."/>
            <person name="Ekwall K."/>
            <person name="Kellis M."/>
            <person name="Leatherwood J."/>
            <person name="Levin H."/>
            <person name="Margalit H."/>
            <person name="Martienssen R."/>
            <person name="Nieduszynski C.A."/>
            <person name="Spatafora J.W."/>
            <person name="Friedman N."/>
            <person name="Dalgaard J.Z."/>
            <person name="Baumann P."/>
            <person name="Niki H."/>
            <person name="Regev A."/>
            <person name="Nusbaum C."/>
        </authorList>
    </citation>
    <scope>NUCLEOTIDE SEQUENCE [LARGE SCALE GENOMIC DNA]</scope>
    <source>
        <strain evidence="14">yFS275 / FY16936</strain>
    </source>
</reference>
<dbReference type="GO" id="GO:0000775">
    <property type="term" value="C:chromosome, centromeric region"/>
    <property type="evidence" value="ECO:0000318"/>
    <property type="project" value="GO_Central"/>
</dbReference>
<organism evidence="12 14">
    <name type="scientific">Schizosaccharomyces japonicus (strain yFS275 / FY16936)</name>
    <name type="common">Fission yeast</name>
    <dbReference type="NCBI Taxonomy" id="402676"/>
    <lineage>
        <taxon>Eukaryota</taxon>
        <taxon>Fungi</taxon>
        <taxon>Dikarya</taxon>
        <taxon>Ascomycota</taxon>
        <taxon>Taphrinomycotina</taxon>
        <taxon>Schizosaccharomycetes</taxon>
        <taxon>Schizosaccharomycetales</taxon>
        <taxon>Schizosaccharomycetaceae</taxon>
        <taxon>Schizosaccharomyces</taxon>
    </lineage>
</organism>
<dbReference type="HOGENOM" id="CLU_120608_0_0_1"/>
<dbReference type="InterPro" id="IPR034752">
    <property type="entry name" value="Mis18"/>
</dbReference>
<evidence type="ECO:0000256" key="8">
    <source>
        <dbReference type="ARBA" id="ARBA00023242"/>
    </source>
</evidence>
<dbReference type="InterPro" id="IPR004910">
    <property type="entry name" value="Yippee/Mis18/Cereblon"/>
</dbReference>
<evidence type="ECO:0000313" key="12">
    <source>
        <dbReference type="EMBL" id="EEB07470.2"/>
    </source>
</evidence>
<evidence type="ECO:0000256" key="6">
    <source>
        <dbReference type="ARBA" id="ARBA00022776"/>
    </source>
</evidence>
<dbReference type="OrthoDB" id="74210at2759"/>
<evidence type="ECO:0000313" key="14">
    <source>
        <dbReference type="Proteomes" id="UP000001744"/>
    </source>
</evidence>
<dbReference type="GO" id="GO:0034080">
    <property type="term" value="P:CENP-A containing chromatin assembly"/>
    <property type="evidence" value="ECO:0000318"/>
    <property type="project" value="GO_Central"/>
</dbReference>
<dbReference type="GO" id="GO:0005634">
    <property type="term" value="C:nucleus"/>
    <property type="evidence" value="ECO:0000318"/>
    <property type="project" value="GO_Central"/>
</dbReference>
<keyword evidence="3" id="KW-0158">Chromosome</keyword>
<keyword evidence="8" id="KW-0539">Nucleus</keyword>
<dbReference type="GO" id="GO:0051301">
    <property type="term" value="P:cell division"/>
    <property type="evidence" value="ECO:0007669"/>
    <property type="project" value="UniProtKB-KW"/>
</dbReference>
<comment type="subcellular location">
    <subcellularLocation>
        <location evidence="2">Chromosome</location>
        <location evidence="2">Centromere</location>
    </subcellularLocation>
    <subcellularLocation>
        <location evidence="1">Nucleus</location>
    </subcellularLocation>
</comment>
<keyword evidence="4" id="KW-0132">Cell division</keyword>
<protein>
    <submittedName>
        <fullName evidence="12">Kinetochore protein Mis18</fullName>
    </submittedName>
</protein>
<keyword evidence="6" id="KW-0498">Mitosis</keyword>
<proteinExistence type="predicted"/>
<evidence type="ECO:0000256" key="9">
    <source>
        <dbReference type="ARBA" id="ARBA00023306"/>
    </source>
</evidence>
<evidence type="ECO:0000256" key="5">
    <source>
        <dbReference type="ARBA" id="ARBA00022723"/>
    </source>
</evidence>
<keyword evidence="14" id="KW-1185">Reference proteome</keyword>
<dbReference type="PANTHER" id="PTHR16431">
    <property type="entry name" value="NEUROGENIC PROTEIN MASTERMIND"/>
    <property type="match status" value="1"/>
</dbReference>
<dbReference type="RefSeq" id="XP_002173763.2">
    <property type="nucleotide sequence ID" value="XM_002173727.2"/>
</dbReference>
<dbReference type="Proteomes" id="UP000001744">
    <property type="component" value="Unassembled WGS sequence"/>
</dbReference>
<keyword evidence="5" id="KW-0479">Metal-binding</keyword>
<dbReference type="JaponicusDB" id="SJAG_05273">
    <property type="gene designation" value="mis18"/>
</dbReference>
<evidence type="ECO:0000256" key="3">
    <source>
        <dbReference type="ARBA" id="ARBA00022454"/>
    </source>
</evidence>
<dbReference type="OMA" id="WVISHRE"/>
<evidence type="ECO:0000256" key="10">
    <source>
        <dbReference type="ARBA" id="ARBA00023328"/>
    </source>
</evidence>
<evidence type="ECO:0000256" key="7">
    <source>
        <dbReference type="ARBA" id="ARBA00022833"/>
    </source>
</evidence>
<keyword evidence="7" id="KW-0862">Zinc</keyword>
<dbReference type="GO" id="GO:0098654">
    <property type="term" value="C:CENP-A recruiting complex"/>
    <property type="evidence" value="ECO:0007669"/>
    <property type="project" value="EnsemblFungi"/>
</dbReference>
<dbReference type="STRING" id="402676.B6K0J9"/>
<gene>
    <name evidence="13" type="primary">mis18</name>
    <name evidence="12" type="ORF">SJAG_05273</name>
</gene>
<evidence type="ECO:0000256" key="1">
    <source>
        <dbReference type="ARBA" id="ARBA00004123"/>
    </source>
</evidence>